<protein>
    <submittedName>
        <fullName evidence="6">TetR family transcriptional regulator</fullName>
    </submittedName>
</protein>
<dbReference type="RefSeq" id="WP_062828956.1">
    <property type="nucleotide sequence ID" value="NZ_BCSX01000022.1"/>
</dbReference>
<feature type="domain" description="HTH tetR-type" evidence="5">
    <location>
        <begin position="8"/>
        <end position="68"/>
    </location>
</feature>
<dbReference type="PANTHER" id="PTHR47506:SF1">
    <property type="entry name" value="HTH-TYPE TRANSCRIPTIONAL REGULATOR YJDC"/>
    <property type="match status" value="1"/>
</dbReference>
<dbReference type="PROSITE" id="PS50977">
    <property type="entry name" value="HTH_TETR_2"/>
    <property type="match status" value="1"/>
</dbReference>
<dbReference type="PANTHER" id="PTHR47506">
    <property type="entry name" value="TRANSCRIPTIONAL REGULATORY PROTEIN"/>
    <property type="match status" value="1"/>
</dbReference>
<evidence type="ECO:0000256" key="2">
    <source>
        <dbReference type="ARBA" id="ARBA00023125"/>
    </source>
</evidence>
<dbReference type="InterPro" id="IPR036271">
    <property type="entry name" value="Tet_transcr_reg_TetR-rel_C_sf"/>
</dbReference>
<dbReference type="SUPFAM" id="SSF48498">
    <property type="entry name" value="Tetracyclin repressor-like, C-terminal domain"/>
    <property type="match status" value="1"/>
</dbReference>
<dbReference type="OrthoDB" id="3237195at2"/>
<dbReference type="PRINTS" id="PR00455">
    <property type="entry name" value="HTHTETR"/>
</dbReference>
<evidence type="ECO:0000259" key="5">
    <source>
        <dbReference type="PROSITE" id="PS50977"/>
    </source>
</evidence>
<dbReference type="EMBL" id="BCSX01000022">
    <property type="protein sequence ID" value="GAS88318.1"/>
    <property type="molecule type" value="Genomic_DNA"/>
</dbReference>
<comment type="caution">
    <text evidence="6">The sequence shown here is derived from an EMBL/GenBank/DDBJ whole genome shotgun (WGS) entry which is preliminary data.</text>
</comment>
<dbReference type="SUPFAM" id="SSF46689">
    <property type="entry name" value="Homeodomain-like"/>
    <property type="match status" value="1"/>
</dbReference>
<dbReference type="InterPro" id="IPR011075">
    <property type="entry name" value="TetR_C"/>
</dbReference>
<evidence type="ECO:0000256" key="4">
    <source>
        <dbReference type="PROSITE-ProRule" id="PRU00335"/>
    </source>
</evidence>
<accession>A0A100VYH1</accession>
<evidence type="ECO:0000256" key="3">
    <source>
        <dbReference type="ARBA" id="ARBA00023163"/>
    </source>
</evidence>
<dbReference type="STRING" id="146020.RMCB_2414"/>
<evidence type="ECO:0000256" key="1">
    <source>
        <dbReference type="ARBA" id="ARBA00023015"/>
    </source>
</evidence>
<reference evidence="7" key="1">
    <citation type="journal article" date="2016" name="Genome Announc.">
        <title>Draft Genome Sequences of Five Rapidly Growing Mycobacterium Species, M. thermoresistibile, M. fortuitum subsp. acetamidolyticum, M. canariasense, M. brisbanense, and M. novocastrense.</title>
        <authorList>
            <person name="Katahira K."/>
            <person name="Ogura Y."/>
            <person name="Gotoh Y."/>
            <person name="Hayashi T."/>
        </authorList>
    </citation>
    <scope>NUCLEOTIDE SEQUENCE [LARGE SCALE GENOMIC DNA]</scope>
    <source>
        <strain evidence="7">JCM15654</strain>
    </source>
</reference>
<keyword evidence="3" id="KW-0804">Transcription</keyword>
<dbReference type="InterPro" id="IPR001647">
    <property type="entry name" value="HTH_TetR"/>
</dbReference>
<evidence type="ECO:0000313" key="7">
    <source>
        <dbReference type="Proteomes" id="UP000069620"/>
    </source>
</evidence>
<evidence type="ECO:0000313" key="6">
    <source>
        <dbReference type="EMBL" id="GAS88318.1"/>
    </source>
</evidence>
<reference evidence="7" key="2">
    <citation type="submission" date="2016-02" db="EMBL/GenBank/DDBJ databases">
        <title>Draft genome sequence of five rapidly growing Mycobacterium species.</title>
        <authorList>
            <person name="Katahira K."/>
            <person name="Gotou Y."/>
            <person name="Iida K."/>
            <person name="Ogura Y."/>
            <person name="Hayashi T."/>
        </authorList>
    </citation>
    <scope>NUCLEOTIDE SEQUENCE [LARGE SCALE GENOMIC DNA]</scope>
    <source>
        <strain evidence="7">JCM15654</strain>
    </source>
</reference>
<name>A0A100VYH1_9MYCO</name>
<dbReference type="GO" id="GO:0003677">
    <property type="term" value="F:DNA binding"/>
    <property type="evidence" value="ECO:0007669"/>
    <property type="project" value="UniProtKB-UniRule"/>
</dbReference>
<dbReference type="InterPro" id="IPR009057">
    <property type="entry name" value="Homeodomain-like_sf"/>
</dbReference>
<dbReference type="Gene3D" id="1.10.357.10">
    <property type="entry name" value="Tetracycline Repressor, domain 2"/>
    <property type="match status" value="1"/>
</dbReference>
<feature type="DNA-binding region" description="H-T-H motif" evidence="4">
    <location>
        <begin position="31"/>
        <end position="50"/>
    </location>
</feature>
<dbReference type="AlphaFoldDB" id="A0A100VYH1"/>
<dbReference type="Proteomes" id="UP000069620">
    <property type="component" value="Unassembled WGS sequence"/>
</dbReference>
<gene>
    <name evidence="6" type="ORF">RMCB_2414</name>
</gene>
<dbReference type="Pfam" id="PF16925">
    <property type="entry name" value="TetR_C_13"/>
    <property type="match status" value="1"/>
</dbReference>
<proteinExistence type="predicted"/>
<dbReference type="Pfam" id="PF00440">
    <property type="entry name" value="TetR_N"/>
    <property type="match status" value="1"/>
</dbReference>
<keyword evidence="2 4" id="KW-0238">DNA-binding</keyword>
<sequence length="219" mass="23889">MARQARSEVTRRKIIAAAVALFDETGYPATGLGDIIERAELTKGAFYYHFDAKEALAEAIIEEAGSRMLATFRTITGSSSPALENLIHGMFVVTDFTVADKLAWIGMQLLRTFSGLNDAAGRVYGSWLDDLVEQVGHAAAEGDLRSDIDPKSAAEVILGSMLGAEALSRATGTDNDLRERVGRTWELLLPAVVNEESLEYFREFLARESLRRSPMTGDG</sequence>
<keyword evidence="1" id="KW-0805">Transcription regulation</keyword>
<keyword evidence="7" id="KW-1185">Reference proteome</keyword>
<organism evidence="6 7">
    <name type="scientific">Mycolicibacterium brisbanense</name>
    <dbReference type="NCBI Taxonomy" id="146020"/>
    <lineage>
        <taxon>Bacteria</taxon>
        <taxon>Bacillati</taxon>
        <taxon>Actinomycetota</taxon>
        <taxon>Actinomycetes</taxon>
        <taxon>Mycobacteriales</taxon>
        <taxon>Mycobacteriaceae</taxon>
        <taxon>Mycolicibacterium</taxon>
    </lineage>
</organism>